<evidence type="ECO:0000313" key="2">
    <source>
        <dbReference type="Proteomes" id="UP001054889"/>
    </source>
</evidence>
<accession>A0AAV5EIH5</accession>
<dbReference type="EMBL" id="BQKI01000075">
    <property type="protein sequence ID" value="GJN22163.1"/>
    <property type="molecule type" value="Genomic_DNA"/>
</dbReference>
<protein>
    <submittedName>
        <fullName evidence="1">Uncharacterized protein</fullName>
    </submittedName>
</protein>
<reference evidence="1" key="2">
    <citation type="submission" date="2021-12" db="EMBL/GenBank/DDBJ databases">
        <title>Resequencing data analysis of finger millet.</title>
        <authorList>
            <person name="Hatakeyama M."/>
            <person name="Aluri S."/>
            <person name="Balachadran M.T."/>
            <person name="Sivarajan S.R."/>
            <person name="Poveda L."/>
            <person name="Shimizu-Inatsugi R."/>
            <person name="Schlapbach R."/>
            <person name="Sreeman S.M."/>
            <person name="Shimizu K.K."/>
        </authorList>
    </citation>
    <scope>NUCLEOTIDE SEQUENCE</scope>
</reference>
<comment type="caution">
    <text evidence="1">The sequence shown here is derived from an EMBL/GenBank/DDBJ whole genome shotgun (WGS) entry which is preliminary data.</text>
</comment>
<reference evidence="1" key="1">
    <citation type="journal article" date="2018" name="DNA Res.">
        <title>Multiple hybrid de novo genome assembly of finger millet, an orphan allotetraploid crop.</title>
        <authorList>
            <person name="Hatakeyama M."/>
            <person name="Aluri S."/>
            <person name="Balachadran M.T."/>
            <person name="Sivarajan S.R."/>
            <person name="Patrignani A."/>
            <person name="Gruter S."/>
            <person name="Poveda L."/>
            <person name="Shimizu-Inatsugi R."/>
            <person name="Baeten J."/>
            <person name="Francoijs K.J."/>
            <person name="Nataraja K.N."/>
            <person name="Reddy Y.A.N."/>
            <person name="Phadnis S."/>
            <person name="Ravikumar R.L."/>
            <person name="Schlapbach R."/>
            <person name="Sreeman S.M."/>
            <person name="Shimizu K.K."/>
        </authorList>
    </citation>
    <scope>NUCLEOTIDE SEQUENCE</scope>
</reference>
<sequence>MEAVKDMAALENADATMDVAIKVASPENVVNHDVLIVPNSDEEEDAAFEIKCRRGRNRARARKVASKFDAGSAALIFSNSHRPRFGNL</sequence>
<keyword evidence="2" id="KW-1185">Reference proteome</keyword>
<name>A0AAV5EIH5_ELECO</name>
<evidence type="ECO:0000313" key="1">
    <source>
        <dbReference type="EMBL" id="GJN22163.1"/>
    </source>
</evidence>
<dbReference type="AlphaFoldDB" id="A0AAV5EIH5"/>
<gene>
    <name evidence="1" type="primary">gb09705</name>
    <name evidence="1" type="ORF">PR202_gb09705</name>
</gene>
<dbReference type="Proteomes" id="UP001054889">
    <property type="component" value="Unassembled WGS sequence"/>
</dbReference>
<organism evidence="1 2">
    <name type="scientific">Eleusine coracana subsp. coracana</name>
    <dbReference type="NCBI Taxonomy" id="191504"/>
    <lineage>
        <taxon>Eukaryota</taxon>
        <taxon>Viridiplantae</taxon>
        <taxon>Streptophyta</taxon>
        <taxon>Embryophyta</taxon>
        <taxon>Tracheophyta</taxon>
        <taxon>Spermatophyta</taxon>
        <taxon>Magnoliopsida</taxon>
        <taxon>Liliopsida</taxon>
        <taxon>Poales</taxon>
        <taxon>Poaceae</taxon>
        <taxon>PACMAD clade</taxon>
        <taxon>Chloridoideae</taxon>
        <taxon>Cynodonteae</taxon>
        <taxon>Eleusininae</taxon>
        <taxon>Eleusine</taxon>
    </lineage>
</organism>
<proteinExistence type="predicted"/>